<reference evidence="1" key="1">
    <citation type="journal article" date="2023" name="Mol. Phylogenet. Evol.">
        <title>Genome-scale phylogeny and comparative genomics of the fungal order Sordariales.</title>
        <authorList>
            <person name="Hensen N."/>
            <person name="Bonometti L."/>
            <person name="Westerberg I."/>
            <person name="Brannstrom I.O."/>
            <person name="Guillou S."/>
            <person name="Cros-Aarteil S."/>
            <person name="Calhoun S."/>
            <person name="Haridas S."/>
            <person name="Kuo A."/>
            <person name="Mondo S."/>
            <person name="Pangilinan J."/>
            <person name="Riley R."/>
            <person name="LaButti K."/>
            <person name="Andreopoulos B."/>
            <person name="Lipzen A."/>
            <person name="Chen C."/>
            <person name="Yan M."/>
            <person name="Daum C."/>
            <person name="Ng V."/>
            <person name="Clum A."/>
            <person name="Steindorff A."/>
            <person name="Ohm R.A."/>
            <person name="Martin F."/>
            <person name="Silar P."/>
            <person name="Natvig D.O."/>
            <person name="Lalanne C."/>
            <person name="Gautier V."/>
            <person name="Ament-Velasquez S.L."/>
            <person name="Kruys A."/>
            <person name="Hutchinson M.I."/>
            <person name="Powell A.J."/>
            <person name="Barry K."/>
            <person name="Miller A.N."/>
            <person name="Grigoriev I.V."/>
            <person name="Debuchy R."/>
            <person name="Gladieux P."/>
            <person name="Hiltunen Thoren M."/>
            <person name="Johannesson H."/>
        </authorList>
    </citation>
    <scope>NUCLEOTIDE SEQUENCE</scope>
    <source>
        <strain evidence="1">CBS 333.67</strain>
    </source>
</reference>
<dbReference type="Proteomes" id="UP001273166">
    <property type="component" value="Unassembled WGS sequence"/>
</dbReference>
<name>A0AAJ0M767_9PEZI</name>
<evidence type="ECO:0000313" key="2">
    <source>
        <dbReference type="Proteomes" id="UP001273166"/>
    </source>
</evidence>
<organism evidence="1 2">
    <name type="scientific">Chaetomium strumarium</name>
    <dbReference type="NCBI Taxonomy" id="1170767"/>
    <lineage>
        <taxon>Eukaryota</taxon>
        <taxon>Fungi</taxon>
        <taxon>Dikarya</taxon>
        <taxon>Ascomycota</taxon>
        <taxon>Pezizomycotina</taxon>
        <taxon>Sordariomycetes</taxon>
        <taxon>Sordariomycetidae</taxon>
        <taxon>Sordariales</taxon>
        <taxon>Chaetomiaceae</taxon>
        <taxon>Chaetomium</taxon>
    </lineage>
</organism>
<dbReference type="GeneID" id="87890076"/>
<sequence>MQRMFQRSLRCLKAPKLSEEFLPSLDALQIPQGNSGKTSSTTPAVIAPKITNGVAPPSQKVMDFANKSKIKFPNALQLVPRQRLNDFPIRFSLSSSHVFSIYHLKYLSAFEHPLTEKTLHYYTKKKETRRLWSYVHASSASDGSNAVVWSASERVARAALCRALNAAGYDASGNSLHGEKSLRGTIRISIPEPKKIFKVEFGDLVDYLSKLLSDAIPRLSGHKRPSR</sequence>
<gene>
    <name evidence="1" type="ORF">B0T15DRAFT_72302</name>
</gene>
<dbReference type="AlphaFoldDB" id="A0AAJ0M767"/>
<dbReference type="EMBL" id="JAUDZG010000001">
    <property type="protein sequence ID" value="KAK3311357.1"/>
    <property type="molecule type" value="Genomic_DNA"/>
</dbReference>
<comment type="caution">
    <text evidence="1">The sequence shown here is derived from an EMBL/GenBank/DDBJ whole genome shotgun (WGS) entry which is preliminary data.</text>
</comment>
<dbReference type="RefSeq" id="XP_062727137.1">
    <property type="nucleotide sequence ID" value="XM_062871247.1"/>
</dbReference>
<evidence type="ECO:0000313" key="1">
    <source>
        <dbReference type="EMBL" id="KAK3311357.1"/>
    </source>
</evidence>
<accession>A0AAJ0M767</accession>
<proteinExistence type="predicted"/>
<reference evidence="1" key="2">
    <citation type="submission" date="2023-06" db="EMBL/GenBank/DDBJ databases">
        <authorList>
            <consortium name="Lawrence Berkeley National Laboratory"/>
            <person name="Mondo S.J."/>
            <person name="Hensen N."/>
            <person name="Bonometti L."/>
            <person name="Westerberg I."/>
            <person name="Brannstrom I.O."/>
            <person name="Guillou S."/>
            <person name="Cros-Aarteil S."/>
            <person name="Calhoun S."/>
            <person name="Haridas S."/>
            <person name="Kuo A."/>
            <person name="Pangilinan J."/>
            <person name="Riley R."/>
            <person name="Labutti K."/>
            <person name="Andreopoulos B."/>
            <person name="Lipzen A."/>
            <person name="Chen C."/>
            <person name="Yanf M."/>
            <person name="Daum C."/>
            <person name="Ng V."/>
            <person name="Clum A."/>
            <person name="Steindorff A."/>
            <person name="Ohm R."/>
            <person name="Martin F."/>
            <person name="Silar P."/>
            <person name="Natvig D."/>
            <person name="Lalanne C."/>
            <person name="Gautier V."/>
            <person name="Ament-Velasquez S.L."/>
            <person name="Kruys A."/>
            <person name="Hutchinson M.I."/>
            <person name="Powell A.J."/>
            <person name="Barry K."/>
            <person name="Miller A.N."/>
            <person name="Grigoriev I.V."/>
            <person name="Debuchy R."/>
            <person name="Gladieux P."/>
            <person name="Thoren M.H."/>
            <person name="Johannesson H."/>
        </authorList>
    </citation>
    <scope>NUCLEOTIDE SEQUENCE</scope>
    <source>
        <strain evidence="1">CBS 333.67</strain>
    </source>
</reference>
<protein>
    <submittedName>
        <fullName evidence="1">Uncharacterized protein</fullName>
    </submittedName>
</protein>
<keyword evidence="2" id="KW-1185">Reference proteome</keyword>